<evidence type="ECO:0000313" key="10">
    <source>
        <dbReference type="Proteomes" id="UP000078113"/>
    </source>
</evidence>
<dbReference type="InterPro" id="IPR008333">
    <property type="entry name" value="Cbr1-like_FAD-bd_dom"/>
</dbReference>
<dbReference type="Proteomes" id="UP000078113">
    <property type="component" value="Unassembled WGS sequence"/>
</dbReference>
<evidence type="ECO:0000256" key="2">
    <source>
        <dbReference type="ARBA" id="ARBA00006105"/>
    </source>
</evidence>
<dbReference type="InterPro" id="IPR017927">
    <property type="entry name" value="FAD-bd_FR_type"/>
</dbReference>
<evidence type="ECO:0000256" key="5">
    <source>
        <dbReference type="ARBA" id="ARBA00023002"/>
    </source>
</evidence>
<dbReference type="Pfam" id="PF00970">
    <property type="entry name" value="FAD_binding_6"/>
    <property type="match status" value="1"/>
</dbReference>
<dbReference type="InterPro" id="IPR017938">
    <property type="entry name" value="Riboflavin_synthase-like_b-brl"/>
</dbReference>
<sequence length="498" mass="53781">MLRTRSVQLSTRIGCSAIDSAVQRGSRGATSVLTQSGTSWSRCMSRSRTLFSEAGASHQAERQGPRQEQASKVKAARWTVVLAGVGLVSYAFLPSEQDASTPSSSSKSRFSSLFGRTGGSGELSAHLHPYRYGKFKVLSAHHTTTPSFLTSDPSGDGQHVLLRIQASVDPNEDSKERDPLRIESVYLKEPALQIERAYTPLRRPGNPIGLVTRAGPGREGENPADVIELLIKRYPDGELSRYASMLRAGDVVELRGPISTWDWTRDHQGRSDAGSAEQGRPQDILMLVGGTGITTAHQLLHTVANTSRTDSSGSDSSVHILYATQKPSSFLTLPELVRTRAQANQRSSVLKLFAESIDSQAGNRDEPSVRSALLSRALEAGDSTSDSRTSTSSSSPSRWSDFFFGGRPVTSHILDIPVQQGRITADEIKMTLKQIREQRRSTPRGTEGSSSPVILVCGPDGMVAALAGSKDRDGRGGQGELGGLLRGLKVERDQVFKL</sequence>
<gene>
    <name evidence="9" type="ORF">A4X09_0g3337</name>
</gene>
<dbReference type="GO" id="GO:0016491">
    <property type="term" value="F:oxidoreductase activity"/>
    <property type="evidence" value="ECO:0007669"/>
    <property type="project" value="UniProtKB-KW"/>
</dbReference>
<dbReference type="Gene3D" id="2.40.30.10">
    <property type="entry name" value="Translation factors"/>
    <property type="match status" value="1"/>
</dbReference>
<protein>
    <recommendedName>
        <fullName evidence="8">FAD-binding FR-type domain-containing protein</fullName>
    </recommendedName>
</protein>
<comment type="cofactor">
    <cofactor evidence="1 6">
        <name>FAD</name>
        <dbReference type="ChEBI" id="CHEBI:57692"/>
    </cofactor>
</comment>
<feature type="binding site" evidence="6">
    <location>
        <position position="294"/>
    </location>
    <ligand>
        <name>FAD</name>
        <dbReference type="ChEBI" id="CHEBI:57692"/>
    </ligand>
</feature>
<dbReference type="PANTHER" id="PTHR19370">
    <property type="entry name" value="NADH-CYTOCHROME B5 REDUCTASE"/>
    <property type="match status" value="1"/>
</dbReference>
<keyword evidence="5" id="KW-0560">Oxidoreductase</keyword>
<keyword evidence="10" id="KW-1185">Reference proteome</keyword>
<evidence type="ECO:0000313" key="9">
    <source>
        <dbReference type="EMBL" id="KAE8269003.1"/>
    </source>
</evidence>
<evidence type="ECO:0000256" key="7">
    <source>
        <dbReference type="SAM" id="MobiDB-lite"/>
    </source>
</evidence>
<comment type="similarity">
    <text evidence="2">Belongs to the flavoprotein pyridine nucleotide cytochrome reductase family.</text>
</comment>
<evidence type="ECO:0000256" key="6">
    <source>
        <dbReference type="PIRSR" id="PIRSR601834-1"/>
    </source>
</evidence>
<keyword evidence="4 6" id="KW-0274">FAD</keyword>
<dbReference type="SUPFAM" id="SSF52343">
    <property type="entry name" value="Ferredoxin reductase-like, C-terminal NADP-linked domain"/>
    <property type="match status" value="1"/>
</dbReference>
<reference evidence="9" key="1">
    <citation type="submission" date="2016-04" db="EMBL/GenBank/DDBJ databases">
        <authorList>
            <person name="Nguyen H.D."/>
            <person name="Samba Siva P."/>
            <person name="Cullis J."/>
            <person name="Levesque C.A."/>
            <person name="Hambleton S."/>
        </authorList>
    </citation>
    <scope>NUCLEOTIDE SEQUENCE</scope>
    <source>
        <strain evidence="9">DAOMC 236422</strain>
    </source>
</reference>
<name>A0A8X7N9R1_9BASI</name>
<dbReference type="EMBL" id="LWDG02000116">
    <property type="protein sequence ID" value="KAE8269003.1"/>
    <property type="molecule type" value="Genomic_DNA"/>
</dbReference>
<feature type="compositionally biased region" description="Low complexity" evidence="7">
    <location>
        <begin position="382"/>
        <end position="399"/>
    </location>
</feature>
<feature type="domain" description="FAD-binding FR-type" evidence="8">
    <location>
        <begin position="125"/>
        <end position="264"/>
    </location>
</feature>
<dbReference type="InterPro" id="IPR001834">
    <property type="entry name" value="CBR-like"/>
</dbReference>
<feature type="binding site" evidence="6">
    <location>
        <position position="240"/>
    </location>
    <ligand>
        <name>FAD</name>
        <dbReference type="ChEBI" id="CHEBI:57692"/>
    </ligand>
</feature>
<dbReference type="InterPro" id="IPR039261">
    <property type="entry name" value="FNR_nucleotide-bd"/>
</dbReference>
<reference evidence="9" key="2">
    <citation type="journal article" date="2019" name="IMA Fungus">
        <title>Genome sequencing and comparison of five Tilletia species to identify candidate genes for the detection of regulated species infecting wheat.</title>
        <authorList>
            <person name="Nguyen H.D.T."/>
            <person name="Sultana T."/>
            <person name="Kesanakurti P."/>
            <person name="Hambleton S."/>
        </authorList>
    </citation>
    <scope>NUCLEOTIDE SEQUENCE</scope>
    <source>
        <strain evidence="9">DAOMC 236422</strain>
    </source>
</reference>
<proteinExistence type="inferred from homology"/>
<feature type="binding site" evidence="6">
    <location>
        <position position="232"/>
    </location>
    <ligand>
        <name>FAD</name>
        <dbReference type="ChEBI" id="CHEBI:57692"/>
    </ligand>
</feature>
<dbReference type="Gene3D" id="3.40.50.80">
    <property type="entry name" value="Nucleotide-binding domain of ferredoxin-NADP reductase (FNR) module"/>
    <property type="match status" value="1"/>
</dbReference>
<dbReference type="PROSITE" id="PS51384">
    <property type="entry name" value="FAD_FR"/>
    <property type="match status" value="1"/>
</dbReference>
<dbReference type="PRINTS" id="PR00406">
    <property type="entry name" value="CYTB5RDTASE"/>
</dbReference>
<keyword evidence="3 6" id="KW-0285">Flavoprotein</keyword>
<dbReference type="SUPFAM" id="SSF63380">
    <property type="entry name" value="Riboflavin synthase domain-like"/>
    <property type="match status" value="1"/>
</dbReference>
<evidence type="ECO:0000256" key="1">
    <source>
        <dbReference type="ARBA" id="ARBA00001974"/>
    </source>
</evidence>
<feature type="region of interest" description="Disordered" evidence="7">
    <location>
        <begin position="379"/>
        <end position="399"/>
    </location>
</feature>
<comment type="caution">
    <text evidence="9">The sequence shown here is derived from an EMBL/GenBank/DDBJ whole genome shotgun (WGS) entry which is preliminary data.</text>
</comment>
<accession>A0A8X7N9R1</accession>
<evidence type="ECO:0000256" key="4">
    <source>
        <dbReference type="ARBA" id="ARBA00022827"/>
    </source>
</evidence>
<evidence type="ECO:0000259" key="8">
    <source>
        <dbReference type="PROSITE" id="PS51384"/>
    </source>
</evidence>
<evidence type="ECO:0000256" key="3">
    <source>
        <dbReference type="ARBA" id="ARBA00022630"/>
    </source>
</evidence>
<feature type="binding site" evidence="6">
    <location>
        <position position="230"/>
    </location>
    <ligand>
        <name>FAD</name>
        <dbReference type="ChEBI" id="CHEBI:57692"/>
    </ligand>
</feature>
<organism evidence="9 10">
    <name type="scientific">Tilletia walkeri</name>
    <dbReference type="NCBI Taxonomy" id="117179"/>
    <lineage>
        <taxon>Eukaryota</taxon>
        <taxon>Fungi</taxon>
        <taxon>Dikarya</taxon>
        <taxon>Basidiomycota</taxon>
        <taxon>Ustilaginomycotina</taxon>
        <taxon>Exobasidiomycetes</taxon>
        <taxon>Tilletiales</taxon>
        <taxon>Tilletiaceae</taxon>
        <taxon>Tilletia</taxon>
    </lineage>
</organism>
<dbReference type="AlphaFoldDB" id="A0A8X7N9R1"/>
<dbReference type="PANTHER" id="PTHR19370:SF184">
    <property type="entry name" value="NADH-CYTOCHROME B5 REDUCTASE-LIKE"/>
    <property type="match status" value="1"/>
</dbReference>